<accession>A0A5B0PCB4</accession>
<dbReference type="EMBL" id="VSWC01000118">
    <property type="protein sequence ID" value="KAA1084542.1"/>
    <property type="molecule type" value="Genomic_DNA"/>
</dbReference>
<gene>
    <name evidence="1" type="ORF">PGT21_030461</name>
    <name evidence="2" type="ORF">PGTUg99_023500</name>
</gene>
<name>A0A5B0PCB4_PUCGR</name>
<dbReference type="Proteomes" id="UP000324748">
    <property type="component" value="Unassembled WGS sequence"/>
</dbReference>
<dbReference type="AlphaFoldDB" id="A0A5B0PCB4"/>
<evidence type="ECO:0000313" key="2">
    <source>
        <dbReference type="EMBL" id="KAA1099227.1"/>
    </source>
</evidence>
<dbReference type="Proteomes" id="UP000325313">
    <property type="component" value="Unassembled WGS sequence"/>
</dbReference>
<organism evidence="2 4">
    <name type="scientific">Puccinia graminis f. sp. tritici</name>
    <dbReference type="NCBI Taxonomy" id="56615"/>
    <lineage>
        <taxon>Eukaryota</taxon>
        <taxon>Fungi</taxon>
        <taxon>Dikarya</taxon>
        <taxon>Basidiomycota</taxon>
        <taxon>Pucciniomycotina</taxon>
        <taxon>Pucciniomycetes</taxon>
        <taxon>Pucciniales</taxon>
        <taxon>Pucciniaceae</taxon>
        <taxon>Puccinia</taxon>
    </lineage>
</organism>
<reference evidence="3 4" key="1">
    <citation type="submission" date="2019-05" db="EMBL/GenBank/DDBJ databases">
        <title>Emergence of the Ug99 lineage of the wheat stem rust pathogen through somatic hybridization.</title>
        <authorList>
            <person name="Li F."/>
            <person name="Upadhyaya N.M."/>
            <person name="Sperschneider J."/>
            <person name="Matny O."/>
            <person name="Nguyen-Phuc H."/>
            <person name="Mago R."/>
            <person name="Raley C."/>
            <person name="Miller M.E."/>
            <person name="Silverstein K.A.T."/>
            <person name="Henningsen E."/>
            <person name="Hirsch C.D."/>
            <person name="Visser B."/>
            <person name="Pretorius Z.A."/>
            <person name="Steffenson B.J."/>
            <person name="Schwessinger B."/>
            <person name="Dodds P.N."/>
            <person name="Figueroa M."/>
        </authorList>
    </citation>
    <scope>NUCLEOTIDE SEQUENCE [LARGE SCALE GENOMIC DNA]</scope>
    <source>
        <strain evidence="1">21-0</strain>
        <strain evidence="2 4">Ug99</strain>
    </source>
</reference>
<protein>
    <submittedName>
        <fullName evidence="2">Uncharacterized protein</fullName>
    </submittedName>
</protein>
<proteinExistence type="predicted"/>
<dbReference type="EMBL" id="VDEP01000342">
    <property type="protein sequence ID" value="KAA1099227.1"/>
    <property type="molecule type" value="Genomic_DNA"/>
</dbReference>
<evidence type="ECO:0000313" key="1">
    <source>
        <dbReference type="EMBL" id="KAA1084542.1"/>
    </source>
</evidence>
<evidence type="ECO:0000313" key="4">
    <source>
        <dbReference type="Proteomes" id="UP000325313"/>
    </source>
</evidence>
<keyword evidence="3" id="KW-1185">Reference proteome</keyword>
<sequence length="60" mass="6950">MYFRVCIGEAKRTISTRQLPSSDQHVAAKNQYLRPVKRSNNVADGSPLAFMRQRVGTWRR</sequence>
<evidence type="ECO:0000313" key="3">
    <source>
        <dbReference type="Proteomes" id="UP000324748"/>
    </source>
</evidence>
<comment type="caution">
    <text evidence="2">The sequence shown here is derived from an EMBL/GenBank/DDBJ whole genome shotgun (WGS) entry which is preliminary data.</text>
</comment>